<proteinExistence type="predicted"/>
<dbReference type="EMBL" id="JADKPN010000010">
    <property type="protein sequence ID" value="MBF4764645.1"/>
    <property type="molecule type" value="Genomic_DNA"/>
</dbReference>
<comment type="caution">
    <text evidence="2">The sequence shown here is derived from an EMBL/GenBank/DDBJ whole genome shotgun (WGS) entry which is preliminary data.</text>
</comment>
<dbReference type="InterPro" id="IPR046576">
    <property type="entry name" value="DUF6636"/>
</dbReference>
<keyword evidence="3" id="KW-1185">Reference proteome</keyword>
<evidence type="ECO:0000313" key="3">
    <source>
        <dbReference type="Proteomes" id="UP000640489"/>
    </source>
</evidence>
<evidence type="ECO:0000313" key="2">
    <source>
        <dbReference type="EMBL" id="MBF4764645.1"/>
    </source>
</evidence>
<gene>
    <name evidence="2" type="ORF">ISU07_16055</name>
</gene>
<accession>A0A930VH22</accession>
<feature type="signal peptide" evidence="1">
    <location>
        <begin position="1"/>
        <end position="25"/>
    </location>
</feature>
<feature type="chain" id="PRO_5037229384" description="Secreted protein" evidence="1">
    <location>
        <begin position="26"/>
        <end position="149"/>
    </location>
</feature>
<evidence type="ECO:0000256" key="1">
    <source>
        <dbReference type="SAM" id="SignalP"/>
    </source>
</evidence>
<dbReference type="AlphaFoldDB" id="A0A930VH22"/>
<protein>
    <recommendedName>
        <fullName evidence="4">Secreted protein</fullName>
    </recommendedName>
</protein>
<organism evidence="2 3">
    <name type="scientific">Nocardioides islandensis</name>
    <dbReference type="NCBI Taxonomy" id="433663"/>
    <lineage>
        <taxon>Bacteria</taxon>
        <taxon>Bacillati</taxon>
        <taxon>Actinomycetota</taxon>
        <taxon>Actinomycetes</taxon>
        <taxon>Propionibacteriales</taxon>
        <taxon>Nocardioidaceae</taxon>
        <taxon>Nocardioides</taxon>
    </lineage>
</organism>
<dbReference type="RefSeq" id="WP_194707830.1">
    <property type="nucleotide sequence ID" value="NZ_JADKPN010000010.1"/>
</dbReference>
<dbReference type="Proteomes" id="UP000640489">
    <property type="component" value="Unassembled WGS sequence"/>
</dbReference>
<name>A0A930VH22_9ACTN</name>
<reference evidence="2" key="1">
    <citation type="submission" date="2020-11" db="EMBL/GenBank/DDBJ databases">
        <title>Nocardioides sp. nov., isolated from Soil of Cynanchum wilfordii Hemsley rhizosphere.</title>
        <authorList>
            <person name="Lee J.-S."/>
            <person name="Suh M.K."/>
            <person name="Kim J.-S."/>
        </authorList>
    </citation>
    <scope>NUCLEOTIDE SEQUENCE</scope>
    <source>
        <strain evidence="2">KCTC 19275</strain>
    </source>
</reference>
<keyword evidence="1" id="KW-0732">Signal</keyword>
<dbReference type="Pfam" id="PF20341">
    <property type="entry name" value="DUF6636"/>
    <property type="match status" value="1"/>
</dbReference>
<sequence length="149" mass="16459">MTVLRRAAVVGALAVALLVPNAAPAQTPPTTRATATTTVRHWPSFMMPSRNIACLFNSAKLRCDILSGLEPEPKGPCDFFWKGVMLPATGRASFLCIIDTVYDENAPVLGYGTTWRRDGVTCRSRRTGLRCHNRDGHGFLLSRRLSKKW</sequence>
<evidence type="ECO:0008006" key="4">
    <source>
        <dbReference type="Google" id="ProtNLM"/>
    </source>
</evidence>